<dbReference type="WBParaSite" id="Bm8727a.1">
    <property type="protein sequence ID" value="Bm8727a.1"/>
    <property type="gene ID" value="WBGene00228988"/>
</dbReference>
<evidence type="ECO:0000313" key="4">
    <source>
        <dbReference type="WBParaSite" id="Bm8727a.1"/>
    </source>
</evidence>
<keyword evidence="3" id="KW-1185">Reference proteome</keyword>
<dbReference type="CTD" id="6098869"/>
<dbReference type="OrthoDB" id="5874004at2759"/>
<dbReference type="AlphaFoldDB" id="A0A4E9F153"/>
<feature type="signal peptide" evidence="1">
    <location>
        <begin position="1"/>
        <end position="18"/>
    </location>
</feature>
<accession>A0A7I4KRH6</accession>
<gene>
    <name evidence="2 4" type="primary">Bma-shp-1</name>
    <name evidence="2" type="ORF">BM_BM8727</name>
</gene>
<evidence type="ECO:0000256" key="1">
    <source>
        <dbReference type="SAM" id="SignalP"/>
    </source>
</evidence>
<reference evidence="2" key="2">
    <citation type="submission" date="2019-04" db="EMBL/GenBank/DDBJ databases">
        <authorList>
            <person name="Howe K."/>
            <person name="Paulini M."/>
            <person name="Williams G."/>
        </authorList>
    </citation>
    <scope>NUCLEOTIDE SEQUENCE [LARGE SCALE GENOMIC DNA]</scope>
    <source>
        <strain evidence="2">FR3</strain>
    </source>
</reference>
<reference evidence="3" key="1">
    <citation type="journal article" date="2007" name="Science">
        <title>Draft genome of the filarial nematode parasite Brugia malayi.</title>
        <authorList>
            <person name="Ghedin E."/>
            <person name="Wang S."/>
            <person name="Spiro D."/>
            <person name="Caler E."/>
            <person name="Zhao Q."/>
            <person name="Crabtree J."/>
            <person name="Allen J.E."/>
            <person name="Delcher A.L."/>
            <person name="Guiliano D.B."/>
            <person name="Miranda-Saavedra D."/>
            <person name="Angiuoli S.V."/>
            <person name="Creasy T."/>
            <person name="Amedeo P."/>
            <person name="Haas B."/>
            <person name="El-Sayed N.M."/>
            <person name="Wortman J.R."/>
            <person name="Feldblyum T."/>
            <person name="Tallon L."/>
            <person name="Schatz M."/>
            <person name="Shumway M."/>
            <person name="Koo H."/>
            <person name="Salzberg S.L."/>
            <person name="Schobel S."/>
            <person name="Pertea M."/>
            <person name="Pop M."/>
            <person name="White O."/>
            <person name="Barton G.J."/>
            <person name="Carlow C.K."/>
            <person name="Crawford M.J."/>
            <person name="Daub J."/>
            <person name="Dimmic M.W."/>
            <person name="Estes C.F."/>
            <person name="Foster J.M."/>
            <person name="Ganatra M."/>
            <person name="Gregory W.F."/>
            <person name="Johnson N.M."/>
            <person name="Jin J."/>
            <person name="Komuniecki R."/>
            <person name="Korf I."/>
            <person name="Kumar S."/>
            <person name="Laney S."/>
            <person name="Li B.W."/>
            <person name="Li W."/>
            <person name="Lindblom T.H."/>
            <person name="Lustigman S."/>
            <person name="Ma D."/>
            <person name="Maina C.V."/>
            <person name="Martin D.M."/>
            <person name="McCarter J.P."/>
            <person name="McReynolds L."/>
            <person name="Mitreva M."/>
            <person name="Nutman T.B."/>
            <person name="Parkinson J."/>
            <person name="Peregrin-Alvarez J.M."/>
            <person name="Poole C."/>
            <person name="Ren Q."/>
            <person name="Saunders L."/>
            <person name="Sluder A.E."/>
            <person name="Smith K."/>
            <person name="Stanke M."/>
            <person name="Unnasch T.R."/>
            <person name="Ware J."/>
            <person name="Wei A.D."/>
            <person name="Weil G."/>
            <person name="Williams D.J."/>
            <person name="Zhang Y."/>
            <person name="Williams S.A."/>
            <person name="Fraser-Liggett C."/>
            <person name="Slatko B."/>
            <person name="Blaxter M.L."/>
            <person name="Scott A.L."/>
        </authorList>
    </citation>
    <scope>NUCLEOTIDE SEQUENCE</scope>
    <source>
        <strain evidence="3">FR3</strain>
    </source>
</reference>
<proteinExistence type="predicted"/>
<dbReference type="KEGG" id="bmy:BM_BM8727"/>
<evidence type="ECO:0000313" key="2">
    <source>
        <dbReference type="EMBL" id="VIO90387.1"/>
    </source>
</evidence>
<protein>
    <submittedName>
        <fullName evidence="2 4">Major microfilarial sheath protein, putative</fullName>
    </submittedName>
</protein>
<reference evidence="4" key="3">
    <citation type="submission" date="2020-12" db="UniProtKB">
        <authorList>
            <consortium name="WormBaseParasite"/>
        </authorList>
    </citation>
    <scope>IDENTIFICATION</scope>
</reference>
<keyword evidence="1" id="KW-0732">Signal</keyword>
<evidence type="ECO:0000313" key="3">
    <source>
        <dbReference type="Proteomes" id="UP000006672"/>
    </source>
</evidence>
<name>A0A4E9F153_BRUMA</name>
<dbReference type="EMBL" id="CAAKNF010000192">
    <property type="protein sequence ID" value="VIO90387.1"/>
    <property type="molecule type" value="Genomic_DNA"/>
</dbReference>
<dbReference type="RefSeq" id="XP_042932247.1">
    <property type="nucleotide sequence ID" value="XM_043076313.1"/>
</dbReference>
<organism evidence="2">
    <name type="scientific">Brugia malayi</name>
    <name type="common">Filarial nematode worm</name>
    <dbReference type="NCBI Taxonomy" id="6279"/>
    <lineage>
        <taxon>Eukaryota</taxon>
        <taxon>Metazoa</taxon>
        <taxon>Ecdysozoa</taxon>
        <taxon>Nematoda</taxon>
        <taxon>Chromadorea</taxon>
        <taxon>Rhabditida</taxon>
        <taxon>Spirurina</taxon>
        <taxon>Spiruromorpha</taxon>
        <taxon>Filarioidea</taxon>
        <taxon>Onchocercidae</taxon>
        <taxon>Brugia</taxon>
    </lineage>
</organism>
<feature type="chain" id="PRO_5023871387" evidence="1">
    <location>
        <begin position="19"/>
        <end position="165"/>
    </location>
</feature>
<dbReference type="Proteomes" id="UP000006672">
    <property type="component" value="Unassembled WGS sequence"/>
</dbReference>
<dbReference type="GeneID" id="6098869"/>
<accession>A0A4E9F153</accession>
<sequence>MCCKLIPSFCMLLSVANAVHLGHYGPQEEHYQDVQPQEMQRKSIKLLRMGPQIMQPQGMQPQGMQPQGMQPQGMQPQYIEPQADDKKCAGCIININCGGADCMPTVTQQTPTPPIWTLPPTQTPGWTPGPPLTPKPTTPPHVTPGGCRLCPCYIPPPCQICQPCQ</sequence>